<organism evidence="2 3">
    <name type="scientific">Waterburya agarophytonicola KI4</name>
    <dbReference type="NCBI Taxonomy" id="2874699"/>
    <lineage>
        <taxon>Bacteria</taxon>
        <taxon>Bacillati</taxon>
        <taxon>Cyanobacteriota</taxon>
        <taxon>Cyanophyceae</taxon>
        <taxon>Pleurocapsales</taxon>
        <taxon>Hyellaceae</taxon>
        <taxon>Waterburya</taxon>
        <taxon>Waterburya agarophytonicola</taxon>
    </lineage>
</organism>
<protein>
    <recommendedName>
        <fullName evidence="4">Myosin heavy chain</fullName>
    </recommendedName>
</protein>
<dbReference type="EMBL" id="JADWDC010000002">
    <property type="protein sequence ID" value="MCC0175615.1"/>
    <property type="molecule type" value="Genomic_DNA"/>
</dbReference>
<keyword evidence="1" id="KW-0175">Coiled coil</keyword>
<evidence type="ECO:0008006" key="4">
    <source>
        <dbReference type="Google" id="ProtNLM"/>
    </source>
</evidence>
<evidence type="ECO:0000256" key="1">
    <source>
        <dbReference type="SAM" id="Coils"/>
    </source>
</evidence>
<keyword evidence="3" id="KW-1185">Reference proteome</keyword>
<accession>A0A964FDI4</accession>
<sequence>MSQANARDNKDAILAAFDRLLNQYQISESKIATKEEEAEKNKNQQLLKKTVNYTADNIINGMASLQLSFGSAVNGLADNLTIESNKLDELQKVIAVEQEYLQQLNQVRLVADALHILNLEHQEKIESLQAKTSQEKETIEQEVAQSKKYWKKEQDEFEVRVKESAELLAKEREEEEADYQYELDRQRTIENDEYEESQRLQTRELVEQEAVNSQDWAEREKYLADNKPEFIKNQEQIDGFEAKLKEEYNKAKGNAIKEADNKYKVEAELQEKEWSGNQQGYELKIESLTVVIERQTQQITEITAQLQEVNTQAQNLAMQAFQ</sequence>
<feature type="coiled-coil region" evidence="1">
    <location>
        <begin position="292"/>
        <end position="319"/>
    </location>
</feature>
<name>A0A964FDI4_9CYAN</name>
<reference evidence="2" key="1">
    <citation type="journal article" date="2021" name="Antonie Van Leeuwenhoek">
        <title>Draft genome and description of Waterburya agarophytonicola gen. nov. sp. nov. (Pleurocapsales, Cyanobacteria): a seaweed symbiont.</title>
        <authorList>
            <person name="Bonthond G."/>
            <person name="Shalygin S."/>
            <person name="Bayer T."/>
            <person name="Weinberger F."/>
        </authorList>
    </citation>
    <scope>NUCLEOTIDE SEQUENCE</scope>
    <source>
        <strain evidence="2">KI4</strain>
    </source>
</reference>
<proteinExistence type="predicted"/>
<feature type="coiled-coil region" evidence="1">
    <location>
        <begin position="17"/>
        <end position="44"/>
    </location>
</feature>
<dbReference type="RefSeq" id="WP_229638617.1">
    <property type="nucleotide sequence ID" value="NZ_JADWDC010000002.1"/>
</dbReference>
<dbReference type="Proteomes" id="UP000729733">
    <property type="component" value="Unassembled WGS sequence"/>
</dbReference>
<evidence type="ECO:0000313" key="2">
    <source>
        <dbReference type="EMBL" id="MCC0175615.1"/>
    </source>
</evidence>
<comment type="caution">
    <text evidence="2">The sequence shown here is derived from an EMBL/GenBank/DDBJ whole genome shotgun (WGS) entry which is preliminary data.</text>
</comment>
<feature type="coiled-coil region" evidence="1">
    <location>
        <begin position="87"/>
        <end position="145"/>
    </location>
</feature>
<dbReference type="AlphaFoldDB" id="A0A964FDI4"/>
<evidence type="ECO:0000313" key="3">
    <source>
        <dbReference type="Proteomes" id="UP000729733"/>
    </source>
</evidence>
<gene>
    <name evidence="2" type="ORF">I4641_01300</name>
</gene>